<dbReference type="Gene3D" id="3.30.457.10">
    <property type="entry name" value="Copper amine oxidase-like, N-terminal domain"/>
    <property type="match status" value="1"/>
</dbReference>
<organism evidence="6 7">
    <name type="scientific">Paenibacillus curdlanolyticus YK9</name>
    <dbReference type="NCBI Taxonomy" id="717606"/>
    <lineage>
        <taxon>Bacteria</taxon>
        <taxon>Bacillati</taxon>
        <taxon>Bacillota</taxon>
        <taxon>Bacilli</taxon>
        <taxon>Bacillales</taxon>
        <taxon>Paenibacillaceae</taxon>
        <taxon>Paenibacillus</taxon>
    </lineage>
</organism>
<keyword evidence="3" id="KW-0720">Serine protease</keyword>
<dbReference type="Proteomes" id="UP000005387">
    <property type="component" value="Unassembled WGS sequence"/>
</dbReference>
<feature type="chain" id="PRO_5003136158" evidence="4">
    <location>
        <begin position="33"/>
        <end position="513"/>
    </location>
</feature>
<name>E0I6M6_9BACL</name>
<proteinExistence type="predicted"/>
<evidence type="ECO:0000256" key="4">
    <source>
        <dbReference type="SAM" id="SignalP"/>
    </source>
</evidence>
<dbReference type="GO" id="GO:0004252">
    <property type="term" value="F:serine-type endopeptidase activity"/>
    <property type="evidence" value="ECO:0007669"/>
    <property type="project" value="InterPro"/>
</dbReference>
<evidence type="ECO:0000256" key="2">
    <source>
        <dbReference type="ARBA" id="ARBA00022801"/>
    </source>
</evidence>
<evidence type="ECO:0000256" key="3">
    <source>
        <dbReference type="ARBA" id="ARBA00022825"/>
    </source>
</evidence>
<keyword evidence="7" id="KW-1185">Reference proteome</keyword>
<evidence type="ECO:0000313" key="7">
    <source>
        <dbReference type="Proteomes" id="UP000005387"/>
    </source>
</evidence>
<accession>E0I6M6</accession>
<keyword evidence="1" id="KW-0645">Protease</keyword>
<dbReference type="SUPFAM" id="SSF50494">
    <property type="entry name" value="Trypsin-like serine proteases"/>
    <property type="match status" value="1"/>
</dbReference>
<dbReference type="PANTHER" id="PTHR43343">
    <property type="entry name" value="PEPTIDASE S12"/>
    <property type="match status" value="1"/>
</dbReference>
<dbReference type="RefSeq" id="WP_006037311.1">
    <property type="nucleotide sequence ID" value="NZ_AEDD01000003.1"/>
</dbReference>
<dbReference type="OrthoDB" id="189537at2"/>
<dbReference type="SUPFAM" id="SSF55383">
    <property type="entry name" value="Copper amine oxidase, domain N"/>
    <property type="match status" value="1"/>
</dbReference>
<keyword evidence="2" id="KW-0378">Hydrolase</keyword>
<dbReference type="STRING" id="717606.PaecuDRAFT_1298"/>
<sequence>MKRRTAQWILTPVLAAALAFAPFVGASPTVHAATPQVAATQTPISVYVDGKRLALTQAPYESAGSTLVPMKAIFNALHVTNIVWEQSSKTLIARKDRLTITMQVGSKSAIVNGKTYKLNAPVTVRNGTTFIPLRFVGETLGANVLWDAKARKVTITSQEAQFAALQKQWEQERASHLKTTAQIVQENDEKIVMITTDFGLGSGVVIGENEILTNYHVMDGATKATALTVDQETFEVAGVVASSEKNDLAIIRTKKPLNIEPVDLNWDYDFEKGDSVIAIGSPLGVQNTASDGIISNITFDGSVEYIQFSAPIDHGSSGGGLFNQYGELIGITSAGYDDTNADLNFAVSIYHIAELLDEYDAHPDAKPAFLPSKLPATLKGASMEEIKAVMDKYFSSIQTSYETAALTNWTVKRDEKGWFVFEAKIDPTFYLVYGEQTSHQLGTWALNTGYELKRMLPGETIQMTINFEQTVEFEPRGYKQEEVTALGDNKWRVAFPVIEYQAKTTPLLKVRSS</sequence>
<dbReference type="InterPro" id="IPR051201">
    <property type="entry name" value="Chloro_Bact_Ser_Proteases"/>
</dbReference>
<evidence type="ECO:0000259" key="5">
    <source>
        <dbReference type="Pfam" id="PF07833"/>
    </source>
</evidence>
<dbReference type="EMBL" id="AEDD01000003">
    <property type="protein sequence ID" value="EFM11692.1"/>
    <property type="molecule type" value="Genomic_DNA"/>
</dbReference>
<reference evidence="6 7" key="1">
    <citation type="submission" date="2010-07" db="EMBL/GenBank/DDBJ databases">
        <title>The draft genome of Paenibacillus curdlanolyticus YK9.</title>
        <authorList>
            <consortium name="US DOE Joint Genome Institute (JGI-PGF)"/>
            <person name="Lucas S."/>
            <person name="Copeland A."/>
            <person name="Lapidus A."/>
            <person name="Cheng J.-F."/>
            <person name="Bruce D."/>
            <person name="Goodwin L."/>
            <person name="Pitluck S."/>
            <person name="Land M.L."/>
            <person name="Hauser L."/>
            <person name="Chang Y.-J."/>
            <person name="Jeffries C."/>
            <person name="Anderson I.J."/>
            <person name="Johnson E."/>
            <person name="Loganathan U."/>
            <person name="Mulhopadhyay B."/>
            <person name="Kyrpides N."/>
            <person name="Woyke T.J."/>
        </authorList>
    </citation>
    <scope>NUCLEOTIDE SEQUENCE [LARGE SCALE GENOMIC DNA]</scope>
    <source>
        <strain evidence="6 7">YK9</strain>
    </source>
</reference>
<dbReference type="InterPro" id="IPR009003">
    <property type="entry name" value="Peptidase_S1_PA"/>
</dbReference>
<dbReference type="InterPro" id="IPR001940">
    <property type="entry name" value="Peptidase_S1C"/>
</dbReference>
<dbReference type="GO" id="GO:0006508">
    <property type="term" value="P:proteolysis"/>
    <property type="evidence" value="ECO:0007669"/>
    <property type="project" value="UniProtKB-KW"/>
</dbReference>
<keyword evidence="4" id="KW-0732">Signal</keyword>
<feature type="signal peptide" evidence="4">
    <location>
        <begin position="1"/>
        <end position="32"/>
    </location>
</feature>
<protein>
    <submittedName>
        <fullName evidence="6">Copper amine oxidase domain protein</fullName>
    </submittedName>
</protein>
<dbReference type="PRINTS" id="PR00834">
    <property type="entry name" value="PROTEASES2C"/>
</dbReference>
<dbReference type="PANTHER" id="PTHR43343:SF3">
    <property type="entry name" value="PROTEASE DO-LIKE 8, CHLOROPLASTIC"/>
    <property type="match status" value="1"/>
</dbReference>
<dbReference type="Gene3D" id="2.40.10.120">
    <property type="match status" value="1"/>
</dbReference>
<feature type="domain" description="Copper amine oxidase-like N-terminal" evidence="5">
    <location>
        <begin position="47"/>
        <end position="155"/>
    </location>
</feature>
<dbReference type="AlphaFoldDB" id="E0I6M6"/>
<evidence type="ECO:0000313" key="6">
    <source>
        <dbReference type="EMBL" id="EFM11692.1"/>
    </source>
</evidence>
<dbReference type="eggNOG" id="COG0265">
    <property type="taxonomic scope" value="Bacteria"/>
</dbReference>
<dbReference type="InterPro" id="IPR036582">
    <property type="entry name" value="Mao_N_sf"/>
</dbReference>
<dbReference type="Pfam" id="PF13365">
    <property type="entry name" value="Trypsin_2"/>
    <property type="match status" value="1"/>
</dbReference>
<gene>
    <name evidence="6" type="ORF">PaecuDRAFT_1298</name>
</gene>
<evidence type="ECO:0000256" key="1">
    <source>
        <dbReference type="ARBA" id="ARBA00022670"/>
    </source>
</evidence>
<dbReference type="InterPro" id="IPR012854">
    <property type="entry name" value="Cu_amine_oxidase-like_N"/>
</dbReference>
<dbReference type="Pfam" id="PF07833">
    <property type="entry name" value="Cu_amine_oxidN1"/>
    <property type="match status" value="1"/>
</dbReference>